<dbReference type="SUPFAM" id="SSF81502">
    <property type="entry name" value="ISP transmembrane anchor"/>
    <property type="match status" value="1"/>
</dbReference>
<evidence type="ECO:0000256" key="4">
    <source>
        <dbReference type="ARBA" id="ARBA00022714"/>
    </source>
</evidence>
<dbReference type="GO" id="GO:0008121">
    <property type="term" value="F:quinol-cytochrome-c reductase activity"/>
    <property type="evidence" value="ECO:0007669"/>
    <property type="project" value="UniProtKB-EC"/>
</dbReference>
<dbReference type="InterPro" id="IPR036922">
    <property type="entry name" value="Rieske_2Fe-2S_sf"/>
</dbReference>
<dbReference type="Pfam" id="PF00355">
    <property type="entry name" value="Rieske"/>
    <property type="match status" value="1"/>
</dbReference>
<dbReference type="Proteomes" id="UP000078561">
    <property type="component" value="Unassembled WGS sequence"/>
</dbReference>
<dbReference type="CDD" id="cd03470">
    <property type="entry name" value="Rieske_cytochrome_bc1"/>
    <property type="match status" value="1"/>
</dbReference>
<comment type="similarity">
    <text evidence="2">Belongs to the Rieske iron-sulfur protein family.</text>
</comment>
<comment type="catalytic activity">
    <reaction evidence="12">
        <text>a quinol + 2 Fe(III)-[cytochrome c](out) = a quinone + 2 Fe(II)-[cytochrome c](out) + 2 H(+)(out)</text>
        <dbReference type="Rhea" id="RHEA:11484"/>
        <dbReference type="Rhea" id="RHEA-COMP:10350"/>
        <dbReference type="Rhea" id="RHEA-COMP:14399"/>
        <dbReference type="ChEBI" id="CHEBI:15378"/>
        <dbReference type="ChEBI" id="CHEBI:24646"/>
        <dbReference type="ChEBI" id="CHEBI:29033"/>
        <dbReference type="ChEBI" id="CHEBI:29034"/>
        <dbReference type="ChEBI" id="CHEBI:132124"/>
        <dbReference type="EC" id="7.1.1.8"/>
    </reaction>
</comment>
<organism evidence="15">
    <name type="scientific">Absidia glauca</name>
    <name type="common">Pin mould</name>
    <dbReference type="NCBI Taxonomy" id="4829"/>
    <lineage>
        <taxon>Eukaryota</taxon>
        <taxon>Fungi</taxon>
        <taxon>Fungi incertae sedis</taxon>
        <taxon>Mucoromycota</taxon>
        <taxon>Mucoromycotina</taxon>
        <taxon>Mucoromycetes</taxon>
        <taxon>Mucorales</taxon>
        <taxon>Cunninghamellaceae</taxon>
        <taxon>Absidia</taxon>
    </lineage>
</organism>
<evidence type="ECO:0000256" key="13">
    <source>
        <dbReference type="RuleBase" id="RU004495"/>
    </source>
</evidence>
<dbReference type="PROSITE" id="PS51296">
    <property type="entry name" value="RIESKE"/>
    <property type="match status" value="1"/>
</dbReference>
<comment type="cofactor">
    <cofactor evidence="12">
        <name>[2Fe-2S] cluster</name>
        <dbReference type="ChEBI" id="CHEBI:190135"/>
    </cofactor>
    <text evidence="12">Binds 1 [2Fe-2S] cluster per subunit.</text>
</comment>
<dbReference type="InterPro" id="IPR014349">
    <property type="entry name" value="Rieske_Fe-S_prot"/>
</dbReference>
<evidence type="ECO:0000256" key="11">
    <source>
        <dbReference type="ARBA" id="ARBA00072517"/>
    </source>
</evidence>
<evidence type="ECO:0000313" key="15">
    <source>
        <dbReference type="EMBL" id="SAL96130.1"/>
    </source>
</evidence>
<dbReference type="SUPFAM" id="SSF50022">
    <property type="entry name" value="ISP domain"/>
    <property type="match status" value="1"/>
</dbReference>
<evidence type="ECO:0000256" key="6">
    <source>
        <dbReference type="ARBA" id="ARBA00022989"/>
    </source>
</evidence>
<dbReference type="FunCoup" id="A0A168L624">
    <property type="interactions" value="411"/>
</dbReference>
<dbReference type="InParanoid" id="A0A168L624"/>
<dbReference type="AlphaFoldDB" id="A0A168L624"/>
<evidence type="ECO:0000256" key="5">
    <source>
        <dbReference type="ARBA" id="ARBA00022723"/>
    </source>
</evidence>
<evidence type="ECO:0000256" key="8">
    <source>
        <dbReference type="ARBA" id="ARBA00023014"/>
    </source>
</evidence>
<dbReference type="PANTHER" id="PTHR10134">
    <property type="entry name" value="CYTOCHROME B-C1 COMPLEX SUBUNIT RIESKE, MITOCHONDRIAL"/>
    <property type="match status" value="1"/>
</dbReference>
<evidence type="ECO:0000256" key="3">
    <source>
        <dbReference type="ARBA" id="ARBA00022692"/>
    </source>
</evidence>
<comment type="miscellaneous">
    <text evidence="12">The Rieske protein is a high potential 2Fe-2S protein.</text>
</comment>
<dbReference type="NCBIfam" id="TIGR01416">
    <property type="entry name" value="Rieske_proteo"/>
    <property type="match status" value="1"/>
</dbReference>
<dbReference type="EC" id="7.1.1.8" evidence="12"/>
<dbReference type="InterPro" id="IPR037008">
    <property type="entry name" value="bc1_Rieske_TM_sf"/>
</dbReference>
<keyword evidence="7" id="KW-0408">Iron</keyword>
<dbReference type="OrthoDB" id="1637982at2759"/>
<keyword evidence="10" id="KW-1015">Disulfide bond</keyword>
<dbReference type="InterPro" id="IPR017941">
    <property type="entry name" value="Rieske_2Fe-2S"/>
</dbReference>
<dbReference type="Gene3D" id="1.20.5.270">
    <property type="entry name" value="Ubiquinol cytochrome reductase, transmembrane domain"/>
    <property type="match status" value="1"/>
</dbReference>
<evidence type="ECO:0000256" key="2">
    <source>
        <dbReference type="ARBA" id="ARBA00010651"/>
    </source>
</evidence>
<dbReference type="EMBL" id="LT550653">
    <property type="protein sequence ID" value="SAL96130.1"/>
    <property type="molecule type" value="Genomic_DNA"/>
</dbReference>
<keyword evidence="4" id="KW-0001">2Fe-2S</keyword>
<keyword evidence="6" id="KW-1133">Transmembrane helix</keyword>
<dbReference type="Pfam" id="PF02921">
    <property type="entry name" value="UCR_TM"/>
    <property type="match status" value="1"/>
</dbReference>
<reference evidence="15" key="1">
    <citation type="submission" date="2016-04" db="EMBL/GenBank/DDBJ databases">
        <authorList>
            <person name="Evans L.H."/>
            <person name="Alamgir A."/>
            <person name="Owens N."/>
            <person name="Weber N.D."/>
            <person name="Virtaneva K."/>
            <person name="Barbian K."/>
            <person name="Babar A."/>
            <person name="Rosenke K."/>
        </authorList>
    </citation>
    <scope>NUCLEOTIDE SEQUENCE [LARGE SCALE GENOMIC DNA]</scope>
    <source>
        <strain evidence="15">CBS 101.48</strain>
    </source>
</reference>
<keyword evidence="8" id="KW-0411">Iron-sulfur</keyword>
<evidence type="ECO:0000256" key="9">
    <source>
        <dbReference type="ARBA" id="ARBA00023136"/>
    </source>
</evidence>
<keyword evidence="3" id="KW-0812">Transmembrane</keyword>
<keyword evidence="13" id="KW-0496">Mitochondrion</keyword>
<dbReference type="GO" id="GO:0046872">
    <property type="term" value="F:metal ion binding"/>
    <property type="evidence" value="ECO:0007669"/>
    <property type="project" value="UniProtKB-KW"/>
</dbReference>
<dbReference type="GO" id="GO:0051537">
    <property type="term" value="F:2 iron, 2 sulfur cluster binding"/>
    <property type="evidence" value="ECO:0007669"/>
    <property type="project" value="UniProtKB-KW"/>
</dbReference>
<comment type="subcellular location">
    <subcellularLocation>
        <location evidence="1">Membrane</location>
        <topology evidence="1">Single-pass membrane protein</topology>
    </subcellularLocation>
    <subcellularLocation>
        <location evidence="13">Mitochondrion inner membrane</location>
    </subcellularLocation>
</comment>
<gene>
    <name evidence="15" type="primary">ABSGL_01498.1 scaffold 1580</name>
</gene>
<dbReference type="InterPro" id="IPR004192">
    <property type="entry name" value="Rieske_TM"/>
</dbReference>
<dbReference type="Gene3D" id="2.102.10.10">
    <property type="entry name" value="Rieske [2Fe-2S] iron-sulphur domain"/>
    <property type="match status" value="1"/>
</dbReference>
<keyword evidence="13" id="KW-0679">Respiratory chain</keyword>
<keyword evidence="16" id="KW-1185">Reference proteome</keyword>
<evidence type="ECO:0000256" key="1">
    <source>
        <dbReference type="ARBA" id="ARBA00004167"/>
    </source>
</evidence>
<dbReference type="FunFam" id="2.102.10.10:FF:000001">
    <property type="entry name" value="Cytochrome b-c1 complex subunit Rieske, mitochondrial"/>
    <property type="match status" value="1"/>
</dbReference>
<keyword evidence="9" id="KW-0472">Membrane</keyword>
<feature type="domain" description="Rieske" evidence="14">
    <location>
        <begin position="173"/>
        <end position="264"/>
    </location>
</feature>
<keyword evidence="12" id="KW-0813">Transport</keyword>
<evidence type="ECO:0000256" key="7">
    <source>
        <dbReference type="ARBA" id="ARBA00023004"/>
    </source>
</evidence>
<dbReference type="STRING" id="4829.A0A168L624"/>
<dbReference type="OMA" id="NKDDEHH"/>
<dbReference type="InterPro" id="IPR005805">
    <property type="entry name" value="Rieske_Fe-S_prot_C"/>
</dbReference>
<evidence type="ECO:0000256" key="12">
    <source>
        <dbReference type="RuleBase" id="RU004494"/>
    </source>
</evidence>
<proteinExistence type="inferred from homology"/>
<dbReference type="InterPro" id="IPR006317">
    <property type="entry name" value="Ubiquinol_cyt_c_Rdtase_Fe-S-su"/>
</dbReference>
<evidence type="ECO:0000259" key="14">
    <source>
        <dbReference type="PROSITE" id="PS51296"/>
    </source>
</evidence>
<dbReference type="GO" id="GO:0005743">
    <property type="term" value="C:mitochondrial inner membrane"/>
    <property type="evidence" value="ECO:0007669"/>
    <property type="project" value="UniProtKB-SubCell"/>
</dbReference>
<dbReference type="PRINTS" id="PR00162">
    <property type="entry name" value="RIESKE"/>
</dbReference>
<evidence type="ECO:0000256" key="10">
    <source>
        <dbReference type="ARBA" id="ARBA00023157"/>
    </source>
</evidence>
<accession>A0A168L624</accession>
<sequence>MASLTRSVASAISNRSYNNVPASAAALKHIFHVSSNKDDEHHSSHPSANSSVSVKQRSVGGLVNAAYVNAAPTQAFNLRRNHTTNVPSFEKYKKANTSADASRSFAYMMVGTTALISAAGAQATVSDFLSNMSASADVLALAKAEVELASIPEGKNVTIKWRGKPVFIRHRTQDEITEANTVNVQELRDPQQDAERVKKPEWLVMLGVCTHLGCVPIGEAGDYGGWYCPCHGSHYDISGRIRKGPAPLNLEIPEYNFQEDKLIIG</sequence>
<name>A0A168L624_ABSGL</name>
<keyword evidence="12" id="KW-0249">Electron transport</keyword>
<protein>
    <recommendedName>
        <fullName evidence="11 12">Cytochrome b-c1 complex subunit Rieske, mitochondrial</fullName>
        <ecNumber evidence="12">7.1.1.8</ecNumber>
    </recommendedName>
</protein>
<evidence type="ECO:0000313" key="16">
    <source>
        <dbReference type="Proteomes" id="UP000078561"/>
    </source>
</evidence>
<keyword evidence="5" id="KW-0479">Metal-binding</keyword>